<dbReference type="STRING" id="471855.Shel_13680"/>
<dbReference type="Pfam" id="PF01910">
    <property type="entry name" value="Thiamine_BP"/>
    <property type="match status" value="1"/>
</dbReference>
<sequence length="110" mass="11829">MECAIALQYLPMDSTSDAETCRVVDEVIAAIDASGLDYYVGPFETTVEGDFDSCMALLKTCLEAGAAAGCKESASYVKISWRPGGRVMSTDDKIGKYHPTDSEFSVRNIA</sequence>
<dbReference type="RefSeq" id="WP_012798493.1">
    <property type="nucleotide sequence ID" value="NC_013165.1"/>
</dbReference>
<keyword evidence="4" id="KW-1185">Reference proteome</keyword>
<dbReference type="HOGENOM" id="CLU_137479_2_0_11"/>
<dbReference type="eggNOG" id="COG0011">
    <property type="taxonomic scope" value="Bacteria"/>
</dbReference>
<evidence type="ECO:0000313" key="4">
    <source>
        <dbReference type="Proteomes" id="UP000002026"/>
    </source>
</evidence>
<accession>C7N656</accession>
<evidence type="ECO:0000313" key="3">
    <source>
        <dbReference type="EMBL" id="ACV22391.1"/>
    </source>
</evidence>
<dbReference type="Proteomes" id="UP000002026">
    <property type="component" value="Chromosome"/>
</dbReference>
<dbReference type="KEGG" id="shi:Shel_13680"/>
<gene>
    <name evidence="3" type="ordered locus">Shel_13680</name>
</gene>
<dbReference type="InterPro" id="IPR051614">
    <property type="entry name" value="UPF0045_domain"/>
</dbReference>
<evidence type="ECO:0000259" key="2">
    <source>
        <dbReference type="Pfam" id="PF01910"/>
    </source>
</evidence>
<comment type="similarity">
    <text evidence="1">Belongs to the UPF0045 family.</text>
</comment>
<dbReference type="GO" id="GO:0005829">
    <property type="term" value="C:cytosol"/>
    <property type="evidence" value="ECO:0007669"/>
    <property type="project" value="TreeGrafter"/>
</dbReference>
<protein>
    <submittedName>
        <fullName evidence="3">Uncharacterized conserved protein</fullName>
    </submittedName>
</protein>
<dbReference type="SUPFAM" id="SSF89957">
    <property type="entry name" value="MTH1187/YkoF-like"/>
    <property type="match status" value="1"/>
</dbReference>
<dbReference type="Gene3D" id="3.30.70.930">
    <property type="match status" value="1"/>
</dbReference>
<feature type="domain" description="Thiamine-binding protein" evidence="2">
    <location>
        <begin position="6"/>
        <end position="97"/>
    </location>
</feature>
<dbReference type="PANTHER" id="PTHR33777:SF1">
    <property type="entry name" value="UPF0045 PROTEIN ECM15"/>
    <property type="match status" value="1"/>
</dbReference>
<proteinExistence type="inferred from homology"/>
<dbReference type="AlphaFoldDB" id="C7N656"/>
<dbReference type="EMBL" id="CP001684">
    <property type="protein sequence ID" value="ACV22391.1"/>
    <property type="molecule type" value="Genomic_DNA"/>
</dbReference>
<reference evidence="3 4" key="1">
    <citation type="journal article" date="2009" name="Stand. Genomic Sci.">
        <title>Complete genome sequence of Slackia heliotrinireducens type strain (RHS 1).</title>
        <authorList>
            <person name="Pukall R."/>
            <person name="Lapidus A."/>
            <person name="Nolan M."/>
            <person name="Copeland A."/>
            <person name="Glavina Del Rio T."/>
            <person name="Lucas S."/>
            <person name="Chen F."/>
            <person name="Tice H."/>
            <person name="Cheng J.F."/>
            <person name="Chertkov O."/>
            <person name="Bruce D."/>
            <person name="Goodwin L."/>
            <person name="Kuske C."/>
            <person name="Brettin T."/>
            <person name="Detter J.C."/>
            <person name="Han C."/>
            <person name="Pitluck S."/>
            <person name="Pati A."/>
            <person name="Mavrommatis K."/>
            <person name="Ivanova N."/>
            <person name="Ovchinnikova G."/>
            <person name="Chen A."/>
            <person name="Palaniappan K."/>
            <person name="Schneider S."/>
            <person name="Rohde M."/>
            <person name="Chain P."/>
            <person name="D'haeseleer P."/>
            <person name="Goker M."/>
            <person name="Bristow J."/>
            <person name="Eisen J.A."/>
            <person name="Markowitz V."/>
            <person name="Kyrpides N.C."/>
            <person name="Klenk H.P."/>
            <person name="Hugenholtz P."/>
        </authorList>
    </citation>
    <scope>NUCLEOTIDE SEQUENCE [LARGE SCALE GENOMIC DNA]</scope>
    <source>
        <strain evidence="4">ATCC 29202 / DSM 20476 / NCTC 11029 / RHS 1</strain>
    </source>
</reference>
<name>C7N656_SLAHD</name>
<evidence type="ECO:0000256" key="1">
    <source>
        <dbReference type="ARBA" id="ARBA00010272"/>
    </source>
</evidence>
<dbReference type="PANTHER" id="PTHR33777">
    <property type="entry name" value="UPF0045 PROTEIN ECM15"/>
    <property type="match status" value="1"/>
</dbReference>
<organism evidence="3 4">
    <name type="scientific">Slackia heliotrinireducens (strain ATCC 29202 / DSM 20476 / NCTC 11029 / RHS 1)</name>
    <name type="common">Peptococcus heliotrinreducens</name>
    <dbReference type="NCBI Taxonomy" id="471855"/>
    <lineage>
        <taxon>Bacteria</taxon>
        <taxon>Bacillati</taxon>
        <taxon>Actinomycetota</taxon>
        <taxon>Coriobacteriia</taxon>
        <taxon>Eggerthellales</taxon>
        <taxon>Eggerthellaceae</taxon>
        <taxon>Slackia</taxon>
    </lineage>
</organism>
<dbReference type="InterPro" id="IPR002767">
    <property type="entry name" value="Thiamine_BP"/>
</dbReference>
<dbReference type="InterPro" id="IPR029756">
    <property type="entry name" value="MTH1187/YkoF-like"/>
</dbReference>